<feature type="non-terminal residue" evidence="2">
    <location>
        <position position="218"/>
    </location>
</feature>
<dbReference type="Proteomes" id="UP000053875">
    <property type="component" value="Unassembled WGS sequence"/>
</dbReference>
<dbReference type="GO" id="GO:0001675">
    <property type="term" value="P:acrosome assembly"/>
    <property type="evidence" value="ECO:0007669"/>
    <property type="project" value="TreeGrafter"/>
</dbReference>
<accession>A0A093G7Z7</accession>
<evidence type="ECO:0000259" key="1">
    <source>
        <dbReference type="PROSITE" id="PS50835"/>
    </source>
</evidence>
<dbReference type="PANTHER" id="PTHR15443:SF5">
    <property type="entry name" value="ZONA PELLUCIDA-BINDING PROTEIN 1"/>
    <property type="match status" value="1"/>
</dbReference>
<gene>
    <name evidence="2" type="ORF">N307_05424</name>
</gene>
<dbReference type="GO" id="GO:0007339">
    <property type="term" value="P:binding of sperm to zona pellucida"/>
    <property type="evidence" value="ECO:0007669"/>
    <property type="project" value="InterPro"/>
</dbReference>
<dbReference type="InterPro" id="IPR010857">
    <property type="entry name" value="Sp38-bd"/>
</dbReference>
<evidence type="ECO:0000313" key="3">
    <source>
        <dbReference type="Proteomes" id="UP000053875"/>
    </source>
</evidence>
<dbReference type="InterPro" id="IPR013783">
    <property type="entry name" value="Ig-like_fold"/>
</dbReference>
<name>A0A093G7Z7_DRYPU</name>
<dbReference type="GO" id="GO:0001669">
    <property type="term" value="C:acrosomal vesicle"/>
    <property type="evidence" value="ECO:0007669"/>
    <property type="project" value="TreeGrafter"/>
</dbReference>
<dbReference type="EMBL" id="KL215026">
    <property type="protein sequence ID" value="KFV62967.1"/>
    <property type="molecule type" value="Genomic_DNA"/>
</dbReference>
<sequence>MGILTVVLWSCSGQRVSPPWDSPAISNQEHQRGLVFIHTGSSLYSLPCSPAEMEVANVTYHWVQDKAVPKRFSVTREGHLLFRHFQASYSGMYSCTISYMKQGVPVSQTFHYSIFGYHVLGGLDILLLFHSKLCEDKLSRWFIRSLHNKLMLLKIEQHFQLQTISTFCFPPPHTSSDEFIFQVQLEVSLFGPHWDEDCNPQDTATLTDCYHTTVQHNI</sequence>
<feature type="domain" description="Ig-like" evidence="1">
    <location>
        <begin position="23"/>
        <end position="107"/>
    </location>
</feature>
<dbReference type="GO" id="GO:0002199">
    <property type="term" value="C:zona pellucida receptor complex"/>
    <property type="evidence" value="ECO:0007669"/>
    <property type="project" value="TreeGrafter"/>
</dbReference>
<dbReference type="SUPFAM" id="SSF48726">
    <property type="entry name" value="Immunoglobulin"/>
    <property type="match status" value="1"/>
</dbReference>
<dbReference type="InterPro" id="IPR007110">
    <property type="entry name" value="Ig-like_dom"/>
</dbReference>
<organism evidence="2 3">
    <name type="scientific">Dryobates pubescens</name>
    <name type="common">Downy woodpecker</name>
    <name type="synonym">Picoides pubescens</name>
    <dbReference type="NCBI Taxonomy" id="118200"/>
    <lineage>
        <taxon>Eukaryota</taxon>
        <taxon>Metazoa</taxon>
        <taxon>Chordata</taxon>
        <taxon>Craniata</taxon>
        <taxon>Vertebrata</taxon>
        <taxon>Euteleostomi</taxon>
        <taxon>Archelosauria</taxon>
        <taxon>Archosauria</taxon>
        <taxon>Dinosauria</taxon>
        <taxon>Saurischia</taxon>
        <taxon>Theropoda</taxon>
        <taxon>Coelurosauria</taxon>
        <taxon>Aves</taxon>
        <taxon>Neognathae</taxon>
        <taxon>Neoaves</taxon>
        <taxon>Telluraves</taxon>
        <taxon>Coraciimorphae</taxon>
        <taxon>Piciformes</taxon>
        <taxon>Picidae</taxon>
        <taxon>Dryobates</taxon>
    </lineage>
</organism>
<keyword evidence="3" id="KW-1185">Reference proteome</keyword>
<dbReference type="AlphaFoldDB" id="A0A093G7Z7"/>
<dbReference type="InterPro" id="IPR036179">
    <property type="entry name" value="Ig-like_dom_sf"/>
</dbReference>
<reference evidence="2 3" key="1">
    <citation type="submission" date="2014-04" db="EMBL/GenBank/DDBJ databases">
        <title>Genome evolution of avian class.</title>
        <authorList>
            <person name="Zhang G."/>
            <person name="Li C."/>
        </authorList>
    </citation>
    <scope>NUCLEOTIDE SEQUENCE [LARGE SCALE GENOMIC DNA]</scope>
    <source>
        <strain evidence="2">BGI_N307</strain>
    </source>
</reference>
<dbReference type="Pfam" id="PF07354">
    <property type="entry name" value="Sp38"/>
    <property type="match status" value="1"/>
</dbReference>
<protein>
    <submittedName>
        <fullName evidence="2">Zona pellucida-binding protein 2</fullName>
    </submittedName>
</protein>
<dbReference type="PROSITE" id="PS50835">
    <property type="entry name" value="IG_LIKE"/>
    <property type="match status" value="1"/>
</dbReference>
<evidence type="ECO:0000313" key="2">
    <source>
        <dbReference type="EMBL" id="KFV62967.1"/>
    </source>
</evidence>
<proteinExistence type="predicted"/>
<dbReference type="Gene3D" id="2.60.40.10">
    <property type="entry name" value="Immunoglobulins"/>
    <property type="match status" value="1"/>
</dbReference>
<dbReference type="GO" id="GO:0005576">
    <property type="term" value="C:extracellular region"/>
    <property type="evidence" value="ECO:0007669"/>
    <property type="project" value="InterPro"/>
</dbReference>
<dbReference type="PANTHER" id="PTHR15443">
    <property type="entry name" value="ZONA PELLUCIDA BINDING PROTEIN SP38"/>
    <property type="match status" value="1"/>
</dbReference>
<dbReference type="InterPro" id="IPR048806">
    <property type="entry name" value="ZPBP1/2_N"/>
</dbReference>